<evidence type="ECO:0000313" key="3">
    <source>
        <dbReference type="Proteomes" id="UP000008810"/>
    </source>
</evidence>
<dbReference type="OrthoDB" id="693534at2759"/>
<keyword evidence="3" id="KW-1185">Reference proteome</keyword>
<sequence>GLSSWICKGTATLICLPAWSIWKRRNVIIFDNARADLASLIATIKEEARLWALAGVRGLREILLPAAGV</sequence>
<dbReference type="EMBL" id="CM000882">
    <property type="protein sequence ID" value="PNT68755.1"/>
    <property type="molecule type" value="Genomic_DNA"/>
</dbReference>
<feature type="non-terminal residue" evidence="1">
    <location>
        <position position="1"/>
    </location>
</feature>
<reference evidence="1 2" key="1">
    <citation type="journal article" date="2010" name="Nature">
        <title>Genome sequencing and analysis of the model grass Brachypodium distachyon.</title>
        <authorList>
            <consortium name="International Brachypodium Initiative"/>
        </authorList>
    </citation>
    <scope>NUCLEOTIDE SEQUENCE [LARGE SCALE GENOMIC DNA]</scope>
    <source>
        <strain evidence="1 2">Bd21</strain>
    </source>
</reference>
<dbReference type="InParanoid" id="A0A2K2D3B4"/>
<dbReference type="EnsemblPlants" id="PNT68755">
    <property type="protein sequence ID" value="PNT68755"/>
    <property type="gene ID" value="BRADI_3g44856v3"/>
</dbReference>
<evidence type="ECO:0000313" key="2">
    <source>
        <dbReference type="EnsemblPlants" id="PNT68755"/>
    </source>
</evidence>
<protein>
    <submittedName>
        <fullName evidence="1 2">Uncharacterized protein</fullName>
    </submittedName>
</protein>
<organism evidence="1">
    <name type="scientific">Brachypodium distachyon</name>
    <name type="common">Purple false brome</name>
    <name type="synonym">Trachynia distachya</name>
    <dbReference type="NCBI Taxonomy" id="15368"/>
    <lineage>
        <taxon>Eukaryota</taxon>
        <taxon>Viridiplantae</taxon>
        <taxon>Streptophyta</taxon>
        <taxon>Embryophyta</taxon>
        <taxon>Tracheophyta</taxon>
        <taxon>Spermatophyta</taxon>
        <taxon>Magnoliopsida</taxon>
        <taxon>Liliopsida</taxon>
        <taxon>Poales</taxon>
        <taxon>Poaceae</taxon>
        <taxon>BOP clade</taxon>
        <taxon>Pooideae</taxon>
        <taxon>Stipodae</taxon>
        <taxon>Brachypodieae</taxon>
        <taxon>Brachypodium</taxon>
    </lineage>
</organism>
<proteinExistence type="predicted"/>
<dbReference type="Proteomes" id="UP000008810">
    <property type="component" value="Chromosome 3"/>
</dbReference>
<reference evidence="2" key="3">
    <citation type="submission" date="2018-08" db="UniProtKB">
        <authorList>
            <consortium name="EnsemblPlants"/>
        </authorList>
    </citation>
    <scope>IDENTIFICATION</scope>
    <source>
        <strain evidence="2">cv. Bd21</strain>
    </source>
</reference>
<dbReference type="Gramene" id="PNT68755">
    <property type="protein sequence ID" value="PNT68755"/>
    <property type="gene ID" value="BRADI_3g44856v3"/>
</dbReference>
<accession>A0A2K2D3B4</accession>
<name>A0A2K2D3B4_BRADI</name>
<evidence type="ECO:0000313" key="1">
    <source>
        <dbReference type="EMBL" id="PNT68755.1"/>
    </source>
</evidence>
<reference evidence="1" key="2">
    <citation type="submission" date="2017-06" db="EMBL/GenBank/DDBJ databases">
        <title>WGS assembly of Brachypodium distachyon.</title>
        <authorList>
            <consortium name="The International Brachypodium Initiative"/>
            <person name="Lucas S."/>
            <person name="Harmon-Smith M."/>
            <person name="Lail K."/>
            <person name="Tice H."/>
            <person name="Grimwood J."/>
            <person name="Bruce D."/>
            <person name="Barry K."/>
            <person name="Shu S."/>
            <person name="Lindquist E."/>
            <person name="Wang M."/>
            <person name="Pitluck S."/>
            <person name="Vogel J.P."/>
            <person name="Garvin D.F."/>
            <person name="Mockler T.C."/>
            <person name="Schmutz J."/>
            <person name="Rokhsar D."/>
            <person name="Bevan M.W."/>
        </authorList>
    </citation>
    <scope>NUCLEOTIDE SEQUENCE</scope>
    <source>
        <strain evidence="1">Bd21</strain>
    </source>
</reference>
<dbReference type="AlphaFoldDB" id="A0A2K2D3B4"/>
<gene>
    <name evidence="1" type="ORF">BRADI_3g44856v3</name>
</gene>